<comment type="caution">
    <text evidence="1">The sequence shown here is derived from an EMBL/GenBank/DDBJ whole genome shotgun (WGS) entry which is preliminary data.</text>
</comment>
<sequence length="91" mass="10128">SIGSNQLSKSMMSAATAAVFVVSFVMAWSPSSAPTLESVGFGAPETTPTQFQLLPRRHLHRFVWKEPKSELEALREIIRALPIHVGEVRFY</sequence>
<dbReference type="EMBL" id="VJMF01000086">
    <property type="protein sequence ID" value="TRL27785.1"/>
    <property type="molecule type" value="Genomic_DNA"/>
</dbReference>
<dbReference type="Proteomes" id="UP000316781">
    <property type="component" value="Unassembled WGS sequence"/>
</dbReference>
<name>A0A549SF55_METSR</name>
<reference evidence="1 2" key="1">
    <citation type="submission" date="2019-07" db="EMBL/GenBank/DDBJ databases">
        <title>Ln-dependent methylotrophs.</title>
        <authorList>
            <person name="Tani A."/>
        </authorList>
    </citation>
    <scope>NUCLEOTIDE SEQUENCE [LARGE SCALE GENOMIC DNA]</scope>
    <source>
        <strain evidence="1 2">SM89A</strain>
    </source>
</reference>
<evidence type="ECO:0000313" key="1">
    <source>
        <dbReference type="EMBL" id="TRL27785.1"/>
    </source>
</evidence>
<gene>
    <name evidence="1" type="ORF">FM996_18715</name>
</gene>
<accession>A0A549SF55</accession>
<dbReference type="AlphaFoldDB" id="A0A549SF55"/>
<dbReference type="RefSeq" id="WP_210244341.1">
    <property type="nucleotide sequence ID" value="NZ_VJMF01000086.1"/>
</dbReference>
<feature type="non-terminal residue" evidence="1">
    <location>
        <position position="1"/>
    </location>
</feature>
<organism evidence="1 2">
    <name type="scientific">Methylosinus sporium</name>
    <dbReference type="NCBI Taxonomy" id="428"/>
    <lineage>
        <taxon>Bacteria</taxon>
        <taxon>Pseudomonadati</taxon>
        <taxon>Pseudomonadota</taxon>
        <taxon>Alphaproteobacteria</taxon>
        <taxon>Hyphomicrobiales</taxon>
        <taxon>Methylocystaceae</taxon>
        <taxon>Methylosinus</taxon>
    </lineage>
</organism>
<evidence type="ECO:0000313" key="2">
    <source>
        <dbReference type="Proteomes" id="UP000316781"/>
    </source>
</evidence>
<proteinExistence type="predicted"/>
<protein>
    <submittedName>
        <fullName evidence="1">Uncharacterized protein</fullName>
    </submittedName>
</protein>